<reference evidence="2 3" key="1">
    <citation type="journal article" date="2021" name="Sci. Rep.">
        <title>Chromosome anchoring in Senegalese sole (Solea senegalensis) reveals sex-associated markers and genome rearrangements in flatfish.</title>
        <authorList>
            <person name="Guerrero-Cozar I."/>
            <person name="Gomez-Garrido J."/>
            <person name="Berbel C."/>
            <person name="Martinez-Blanch J.F."/>
            <person name="Alioto T."/>
            <person name="Claros M.G."/>
            <person name="Gagnaire P.A."/>
            <person name="Manchado M."/>
        </authorList>
    </citation>
    <scope>NUCLEOTIDE SEQUENCE [LARGE SCALE GENOMIC DNA]</scope>
    <source>
        <strain evidence="2">Sse05_10M</strain>
    </source>
</reference>
<dbReference type="Proteomes" id="UP000693946">
    <property type="component" value="Linkage Group LG9"/>
</dbReference>
<protein>
    <submittedName>
        <fullName evidence="2">Uncharacterized protein</fullName>
    </submittedName>
</protein>
<name>A0AAV6PUC7_SOLSE</name>
<feature type="compositionally biased region" description="Basic and acidic residues" evidence="1">
    <location>
        <begin position="22"/>
        <end position="40"/>
    </location>
</feature>
<evidence type="ECO:0000256" key="1">
    <source>
        <dbReference type="SAM" id="MobiDB-lite"/>
    </source>
</evidence>
<gene>
    <name evidence="2" type="ORF">JOB18_043193</name>
</gene>
<feature type="compositionally biased region" description="Pro residues" evidence="1">
    <location>
        <begin position="119"/>
        <end position="131"/>
    </location>
</feature>
<comment type="caution">
    <text evidence="2">The sequence shown here is derived from an EMBL/GenBank/DDBJ whole genome shotgun (WGS) entry which is preliminary data.</text>
</comment>
<evidence type="ECO:0000313" key="3">
    <source>
        <dbReference type="Proteomes" id="UP000693946"/>
    </source>
</evidence>
<evidence type="ECO:0000313" key="2">
    <source>
        <dbReference type="EMBL" id="KAG7476025.1"/>
    </source>
</evidence>
<sequence length="145" mass="15508">MWLCTTAVRCQTRPPRATGLKGGKETRVRRPGKRDWEAHGKHGSLGRRYRSEGRSVMLCGSAAGGARAAEAADTAAFTSLTLDLHKPPLSPPHLTPLTQSLPVSFNRWIPSSSALPNMDAPPPPPPPPPPSSSSAESKGYFFLAQ</sequence>
<accession>A0AAV6PUC7</accession>
<organism evidence="2 3">
    <name type="scientific">Solea senegalensis</name>
    <name type="common">Senegalese sole</name>
    <dbReference type="NCBI Taxonomy" id="28829"/>
    <lineage>
        <taxon>Eukaryota</taxon>
        <taxon>Metazoa</taxon>
        <taxon>Chordata</taxon>
        <taxon>Craniata</taxon>
        <taxon>Vertebrata</taxon>
        <taxon>Euteleostomi</taxon>
        <taxon>Actinopterygii</taxon>
        <taxon>Neopterygii</taxon>
        <taxon>Teleostei</taxon>
        <taxon>Neoteleostei</taxon>
        <taxon>Acanthomorphata</taxon>
        <taxon>Carangaria</taxon>
        <taxon>Pleuronectiformes</taxon>
        <taxon>Pleuronectoidei</taxon>
        <taxon>Soleidae</taxon>
        <taxon>Solea</taxon>
    </lineage>
</organism>
<proteinExistence type="predicted"/>
<dbReference type="AlphaFoldDB" id="A0AAV6PUC7"/>
<feature type="region of interest" description="Disordered" evidence="1">
    <location>
        <begin position="108"/>
        <end position="138"/>
    </location>
</feature>
<dbReference type="EMBL" id="JAGKHQ010000021">
    <property type="protein sequence ID" value="KAG7476025.1"/>
    <property type="molecule type" value="Genomic_DNA"/>
</dbReference>
<keyword evidence="3" id="KW-1185">Reference proteome</keyword>
<feature type="region of interest" description="Disordered" evidence="1">
    <location>
        <begin position="15"/>
        <end position="47"/>
    </location>
</feature>